<gene>
    <name evidence="16" type="ORF">OCTVUL_1B024914</name>
</gene>
<comment type="similarity">
    <text evidence="3 12">Belongs to the protein disulfide isomerase family.</text>
</comment>
<evidence type="ECO:0000256" key="9">
    <source>
        <dbReference type="ARBA" id="ARBA00023235"/>
    </source>
</evidence>
<dbReference type="EMBL" id="OX597825">
    <property type="protein sequence ID" value="CAI9731030.1"/>
    <property type="molecule type" value="Genomic_DNA"/>
</dbReference>
<feature type="domain" description="Thioredoxin" evidence="15">
    <location>
        <begin position="4"/>
        <end position="131"/>
    </location>
</feature>
<evidence type="ECO:0000256" key="7">
    <source>
        <dbReference type="ARBA" id="ARBA00022824"/>
    </source>
</evidence>
<feature type="chain" id="PRO_5041484744" description="Protein disulfide-isomerase" evidence="13">
    <location>
        <begin position="19"/>
        <end position="992"/>
    </location>
</feature>
<comment type="catalytic activity">
    <reaction evidence="1 13">
        <text>Catalyzes the rearrangement of -S-S- bonds in proteins.</text>
        <dbReference type="EC" id="5.3.4.1"/>
    </reaction>
</comment>
<dbReference type="InterPro" id="IPR017937">
    <property type="entry name" value="Thioredoxin_CS"/>
</dbReference>
<evidence type="ECO:0000313" key="16">
    <source>
        <dbReference type="EMBL" id="CAI9731030.1"/>
    </source>
</evidence>
<dbReference type="FunFam" id="3.40.30.10:FF:000077">
    <property type="entry name" value="Protein disulfide-isomerase"/>
    <property type="match status" value="1"/>
</dbReference>
<dbReference type="GO" id="GO:0034976">
    <property type="term" value="P:response to endoplasmic reticulum stress"/>
    <property type="evidence" value="ECO:0007669"/>
    <property type="project" value="TreeGrafter"/>
</dbReference>
<dbReference type="Proteomes" id="UP001162480">
    <property type="component" value="Chromosome 12"/>
</dbReference>
<dbReference type="PROSITE" id="PS51352">
    <property type="entry name" value="THIOREDOXIN_2"/>
    <property type="match status" value="2"/>
</dbReference>
<dbReference type="PROSITE" id="PS00194">
    <property type="entry name" value="THIOREDOXIN_1"/>
    <property type="match status" value="2"/>
</dbReference>
<accession>A0AA36FAT3</accession>
<feature type="disulfide bond" description="Redox-active" evidence="11">
    <location>
        <begin position="398"/>
        <end position="401"/>
    </location>
</feature>
<feature type="transmembrane region" description="Helical" evidence="14">
    <location>
        <begin position="748"/>
        <end position="766"/>
    </location>
</feature>
<dbReference type="FunFam" id="3.40.30.10:FF:000303">
    <property type="entry name" value="Protein disulfide-isomerase"/>
    <property type="match status" value="1"/>
</dbReference>
<evidence type="ECO:0000256" key="14">
    <source>
        <dbReference type="SAM" id="Phobius"/>
    </source>
</evidence>
<proteinExistence type="inferred from homology"/>
<keyword evidence="6" id="KW-0677">Repeat</keyword>
<dbReference type="InterPro" id="IPR013766">
    <property type="entry name" value="Thioredoxin_domain"/>
</dbReference>
<evidence type="ECO:0000256" key="2">
    <source>
        <dbReference type="ARBA" id="ARBA00004319"/>
    </source>
</evidence>
<evidence type="ECO:0000256" key="12">
    <source>
        <dbReference type="RuleBase" id="RU004208"/>
    </source>
</evidence>
<evidence type="ECO:0000256" key="3">
    <source>
        <dbReference type="ARBA" id="ARBA00006347"/>
    </source>
</evidence>
<dbReference type="CDD" id="cd02961">
    <property type="entry name" value="PDI_a_family"/>
    <property type="match status" value="1"/>
</dbReference>
<protein>
    <recommendedName>
        <fullName evidence="4 13">Protein disulfide-isomerase</fullName>
        <ecNumber evidence="4 13">5.3.4.1</ecNumber>
    </recommendedName>
</protein>
<evidence type="ECO:0000256" key="4">
    <source>
        <dbReference type="ARBA" id="ARBA00012723"/>
    </source>
</evidence>
<dbReference type="PRINTS" id="PR00421">
    <property type="entry name" value="THIOREDOXIN"/>
</dbReference>
<dbReference type="Pfam" id="PF00085">
    <property type="entry name" value="Thioredoxin"/>
    <property type="match status" value="2"/>
</dbReference>
<evidence type="ECO:0000256" key="10">
    <source>
        <dbReference type="ARBA" id="ARBA00023284"/>
    </source>
</evidence>
<dbReference type="AlphaFoldDB" id="A0AA36FAT3"/>
<keyword evidence="10 11" id="KW-0676">Redox-active center</keyword>
<comment type="subcellular location">
    <subcellularLocation>
        <location evidence="2">Endoplasmic reticulum lumen</location>
    </subcellularLocation>
</comment>
<dbReference type="FunFam" id="3.40.30.10:FF:000045">
    <property type="entry name" value="Disulfide-isomerase A3"/>
    <property type="match status" value="1"/>
</dbReference>
<evidence type="ECO:0000256" key="11">
    <source>
        <dbReference type="PIRSR" id="PIRSR605792-51"/>
    </source>
</evidence>
<keyword evidence="7" id="KW-0256">Endoplasmic reticulum</keyword>
<evidence type="ECO:0000256" key="8">
    <source>
        <dbReference type="ARBA" id="ARBA00023157"/>
    </source>
</evidence>
<dbReference type="Pfam" id="PF13848">
    <property type="entry name" value="Thioredoxin_6"/>
    <property type="match status" value="1"/>
</dbReference>
<dbReference type="PANTHER" id="PTHR18929:SF132">
    <property type="entry name" value="PROTEIN DISULFIDE-ISOMERASE A3"/>
    <property type="match status" value="1"/>
</dbReference>
<feature type="signal peptide" evidence="13">
    <location>
        <begin position="1"/>
        <end position="18"/>
    </location>
</feature>
<reference evidence="16" key="1">
    <citation type="submission" date="2023-08" db="EMBL/GenBank/DDBJ databases">
        <authorList>
            <person name="Alioto T."/>
            <person name="Alioto T."/>
            <person name="Gomez Garrido J."/>
        </authorList>
    </citation>
    <scope>NUCLEOTIDE SEQUENCE</scope>
</reference>
<dbReference type="NCBIfam" id="TIGR01126">
    <property type="entry name" value="pdi_dom"/>
    <property type="match status" value="2"/>
</dbReference>
<dbReference type="PANTHER" id="PTHR18929">
    <property type="entry name" value="PROTEIN DISULFIDE ISOMERASE"/>
    <property type="match status" value="1"/>
</dbReference>
<name>A0AA36FAT3_OCTVU</name>
<evidence type="ECO:0000313" key="17">
    <source>
        <dbReference type="Proteomes" id="UP001162480"/>
    </source>
</evidence>
<keyword evidence="14" id="KW-0812">Transmembrane</keyword>
<evidence type="ECO:0000256" key="6">
    <source>
        <dbReference type="ARBA" id="ARBA00022737"/>
    </source>
</evidence>
<feature type="transmembrane region" description="Helical" evidence="14">
    <location>
        <begin position="604"/>
        <end position="626"/>
    </location>
</feature>
<keyword evidence="17" id="KW-1185">Reference proteome</keyword>
<evidence type="ECO:0000256" key="5">
    <source>
        <dbReference type="ARBA" id="ARBA00022729"/>
    </source>
</evidence>
<dbReference type="EC" id="5.3.4.1" evidence="4 13"/>
<organism evidence="16 17">
    <name type="scientific">Octopus vulgaris</name>
    <name type="common">Common octopus</name>
    <dbReference type="NCBI Taxonomy" id="6645"/>
    <lineage>
        <taxon>Eukaryota</taxon>
        <taxon>Metazoa</taxon>
        <taxon>Spiralia</taxon>
        <taxon>Lophotrochozoa</taxon>
        <taxon>Mollusca</taxon>
        <taxon>Cephalopoda</taxon>
        <taxon>Coleoidea</taxon>
        <taxon>Octopodiformes</taxon>
        <taxon>Octopoda</taxon>
        <taxon>Incirrata</taxon>
        <taxon>Octopodidae</taxon>
        <taxon>Octopus</taxon>
    </lineage>
</organism>
<dbReference type="NCBIfam" id="TIGR01130">
    <property type="entry name" value="ER_PDI_fam"/>
    <property type="match status" value="1"/>
</dbReference>
<evidence type="ECO:0000256" key="13">
    <source>
        <dbReference type="RuleBase" id="RU361130"/>
    </source>
</evidence>
<dbReference type="InterPro" id="IPR005788">
    <property type="entry name" value="PDI_thioredoxin-like_dom"/>
</dbReference>
<keyword evidence="14" id="KW-0472">Membrane</keyword>
<sequence length="992" mass="112111">MLPSKLLFLVALFVFATGVNVKSDVLDLKDSNFKNKVADHDIILVEFFAPWCGHCKRLAPEYDKAASVLKNNDPPVPLAKVDCTAESNTCQEYGVSGYPTLKIFRKGEFSEEYNGPREADGIVKYMKSKAGPSSKTLYTTEDAEKITSSQDFAVVGFFSSESEMSKTFQKVADSLSSEFKFAHTFESSILDEYGFKDAIVMFQPPRLHSKFEESKIKYSGDLSTTSIKEWVKETSIGLCGHRVQDNVNDFKKPLVVAFYAVDYVKNSKGTNYWRNRVMKVAKKFKEAGKDVTFAISNRFDFSYEVSEFGAGELPSEKPIVTLRDSKDRKFVMKEEFSMDNLESFVNDFLDDKLQPYLKSESVPSDNSAPVKVVVAKNFDEIVNDKSKDVLIEYYAPWCGHCKSLEPKYTELAELLADESEITIAKMDATANDVSKPYEVSGFPTIYFAPKDSKDAPLKYNGGREVDDFVKYLAKEATNELKGYTRSGGKKKTKKAKKELESENNANVRIFFLALTSTLIQPVLSPVHAFMEIMNRIFILLSLLQIVYSSVGQSKTIILNSQLQPEPISKNIVKEPTIPYIPYGSTSNIITTTDDQTDSEENTSVVVILCSVLIPIIVLLCILCIIVTRHRYKKSKSNVISEEMTEKMTTRTFLPEEIESQPNNTLKQQVAKILPPSNAHSIRNNPCMMERELHSTDVYSIAKGLCMVDDNVEEYMYMAKKDIYSNVNDKYENGSDTVHSDLRFTENEGYYIMNCIFILLSLLQIVYSSVGQSKTSIWNSQLQPEPISKNYCWRIKFYISSKLLSGTSNYFNVQLINDETRVFSNTLSCANKCERGSQPSFDFCTPQIDPVKELKLNETVKNIFSGIVSGWRLETIYLMNLNTSATYRCTLDDPGADNKGCQLKPEDIVKEPTIPYIPYGSTSNIITTTDDQTGSEENTSVLDYESHFHFTFSPANSLYNSLQCSYTNNSPALYIMHHSYQTQVQEIQIKCDI</sequence>
<dbReference type="FunFam" id="3.40.30.10:FF:000017">
    <property type="entry name" value="Protein disulfide-isomerase A4"/>
    <property type="match status" value="1"/>
</dbReference>
<keyword evidence="8 11" id="KW-1015">Disulfide bond</keyword>
<feature type="disulfide bond" description="Redox-active" evidence="11">
    <location>
        <begin position="52"/>
        <end position="55"/>
    </location>
</feature>
<dbReference type="GO" id="GO:0006457">
    <property type="term" value="P:protein folding"/>
    <property type="evidence" value="ECO:0007669"/>
    <property type="project" value="TreeGrafter"/>
</dbReference>
<keyword evidence="5 13" id="KW-0732">Signal</keyword>
<dbReference type="CDD" id="cd02995">
    <property type="entry name" value="PDI_a_PDI_a'_C"/>
    <property type="match status" value="1"/>
</dbReference>
<evidence type="ECO:0000259" key="15">
    <source>
        <dbReference type="PROSITE" id="PS51352"/>
    </source>
</evidence>
<dbReference type="InterPro" id="IPR005792">
    <property type="entry name" value="Prot_disulphide_isomerase"/>
</dbReference>
<keyword evidence="14" id="KW-1133">Transmembrane helix</keyword>
<dbReference type="GO" id="GO:0003756">
    <property type="term" value="F:protein disulfide isomerase activity"/>
    <property type="evidence" value="ECO:0007669"/>
    <property type="project" value="UniProtKB-EC"/>
</dbReference>
<dbReference type="Gene3D" id="3.40.30.10">
    <property type="entry name" value="Glutaredoxin"/>
    <property type="match status" value="4"/>
</dbReference>
<dbReference type="InterPro" id="IPR036249">
    <property type="entry name" value="Thioredoxin-like_sf"/>
</dbReference>
<dbReference type="CDD" id="cd03073">
    <property type="entry name" value="PDI_b'_ERp72_ERp57"/>
    <property type="match status" value="1"/>
</dbReference>
<evidence type="ECO:0000256" key="1">
    <source>
        <dbReference type="ARBA" id="ARBA00001182"/>
    </source>
</evidence>
<dbReference type="SUPFAM" id="SSF52833">
    <property type="entry name" value="Thioredoxin-like"/>
    <property type="match status" value="4"/>
</dbReference>
<dbReference type="GO" id="GO:0005788">
    <property type="term" value="C:endoplasmic reticulum lumen"/>
    <property type="evidence" value="ECO:0007669"/>
    <property type="project" value="UniProtKB-SubCell"/>
</dbReference>
<feature type="domain" description="Thioredoxin" evidence="15">
    <location>
        <begin position="348"/>
        <end position="477"/>
    </location>
</feature>
<keyword evidence="9 13" id="KW-0413">Isomerase</keyword>